<reference evidence="1" key="1">
    <citation type="submission" date="2019-04" db="EMBL/GenBank/DDBJ databases">
        <title>Friends and foes A comparative genomics study of 23 Aspergillus species from section Flavi.</title>
        <authorList>
            <consortium name="DOE Joint Genome Institute"/>
            <person name="Kjaerbolling I."/>
            <person name="Vesth T."/>
            <person name="Frisvad J.C."/>
            <person name="Nybo J.L."/>
            <person name="Theobald S."/>
            <person name="Kildgaard S."/>
            <person name="Isbrandt T."/>
            <person name="Kuo A."/>
            <person name="Sato A."/>
            <person name="Lyhne E.K."/>
            <person name="Kogle M.E."/>
            <person name="Wiebenga A."/>
            <person name="Kun R.S."/>
            <person name="Lubbers R.J."/>
            <person name="Makela M.R."/>
            <person name="Barry K."/>
            <person name="Chovatia M."/>
            <person name="Clum A."/>
            <person name="Daum C."/>
            <person name="Haridas S."/>
            <person name="He G."/>
            <person name="LaButti K."/>
            <person name="Lipzen A."/>
            <person name="Mondo S."/>
            <person name="Riley R."/>
            <person name="Salamov A."/>
            <person name="Simmons B.A."/>
            <person name="Magnuson J.K."/>
            <person name="Henrissat B."/>
            <person name="Mortensen U.H."/>
            <person name="Larsen T.O."/>
            <person name="Devries R.P."/>
            <person name="Grigoriev I.V."/>
            <person name="Machida M."/>
            <person name="Baker S.E."/>
            <person name="Andersen M.R."/>
        </authorList>
    </citation>
    <scope>NUCLEOTIDE SEQUENCE [LARGE SCALE GENOMIC DNA]</scope>
    <source>
        <strain evidence="1">CBS 121.62</strain>
    </source>
</reference>
<dbReference type="AlphaFoldDB" id="A0A5N6H517"/>
<protein>
    <submittedName>
        <fullName evidence="1">Uncharacterized protein</fullName>
    </submittedName>
</protein>
<gene>
    <name evidence="1" type="ORF">BDV35DRAFT_345266</name>
</gene>
<dbReference type="Proteomes" id="UP000325434">
    <property type="component" value="Unassembled WGS sequence"/>
</dbReference>
<sequence length="293" mass="33419">MIVRKPVGLDLMQTYFSTDFKTVLMCFISTIEGRNLPHCTWKYHYDSFSNSYVFEFGKSFLKLKRRDSYFEARIHAPCEDCNIVARRTEVDLELIVMSGYPPWYQNSMKNEHGVAFTFPQLDNRSIARAGWIVAIGLGDASTLPYFATSFGDFEPLFTGSHHRGPGRGSYWRACRYLLEFISDQLEKVFPDDKRVRLTRQAVDRMLEKHTGSGISSLLDNTPLEGAMLKGRYTDGLNASDIDFAISIFNNLELGRPHIDRLKGIILPVLAAANRGLYNVLQHLNTHSFQLRGT</sequence>
<evidence type="ECO:0000313" key="1">
    <source>
        <dbReference type="EMBL" id="KAB8249197.1"/>
    </source>
</evidence>
<name>A0A5N6H517_ASPFL</name>
<proteinExistence type="predicted"/>
<organism evidence="1">
    <name type="scientific">Aspergillus flavus</name>
    <dbReference type="NCBI Taxonomy" id="5059"/>
    <lineage>
        <taxon>Eukaryota</taxon>
        <taxon>Fungi</taxon>
        <taxon>Dikarya</taxon>
        <taxon>Ascomycota</taxon>
        <taxon>Pezizomycotina</taxon>
        <taxon>Eurotiomycetes</taxon>
        <taxon>Eurotiomycetidae</taxon>
        <taxon>Eurotiales</taxon>
        <taxon>Aspergillaceae</taxon>
        <taxon>Aspergillus</taxon>
        <taxon>Aspergillus subgen. Circumdati</taxon>
    </lineage>
</organism>
<dbReference type="EMBL" id="ML734573">
    <property type="protein sequence ID" value="KAB8249197.1"/>
    <property type="molecule type" value="Genomic_DNA"/>
</dbReference>
<dbReference type="VEuPathDB" id="FungiDB:F9C07_6581"/>
<accession>A0A5N6H517</accession>